<dbReference type="SUPFAM" id="SSF52172">
    <property type="entry name" value="CheY-like"/>
    <property type="match status" value="1"/>
</dbReference>
<keyword evidence="1 3" id="KW-0238">DNA-binding</keyword>
<dbReference type="InterPro" id="IPR001789">
    <property type="entry name" value="Sig_transdc_resp-reg_receiver"/>
</dbReference>
<evidence type="ECO:0000259" key="4">
    <source>
        <dbReference type="PROSITE" id="PS50110"/>
    </source>
</evidence>
<accession>A0A3A1U1R6</accession>
<proteinExistence type="predicted"/>
<dbReference type="GO" id="GO:0006355">
    <property type="term" value="P:regulation of DNA-templated transcription"/>
    <property type="evidence" value="ECO:0007669"/>
    <property type="project" value="InterPro"/>
</dbReference>
<dbReference type="PROSITE" id="PS51755">
    <property type="entry name" value="OMPR_PHOB"/>
    <property type="match status" value="1"/>
</dbReference>
<evidence type="ECO:0000313" key="7">
    <source>
        <dbReference type="Proteomes" id="UP000265742"/>
    </source>
</evidence>
<feature type="domain" description="Response regulatory" evidence="4">
    <location>
        <begin position="3"/>
        <end position="118"/>
    </location>
</feature>
<dbReference type="Pfam" id="PF00072">
    <property type="entry name" value="Response_reg"/>
    <property type="match status" value="1"/>
</dbReference>
<dbReference type="GO" id="GO:0032993">
    <property type="term" value="C:protein-DNA complex"/>
    <property type="evidence" value="ECO:0007669"/>
    <property type="project" value="TreeGrafter"/>
</dbReference>
<dbReference type="RefSeq" id="WP_119481166.1">
    <property type="nucleotide sequence ID" value="NZ_QXTG01000001.1"/>
</dbReference>
<dbReference type="Gene3D" id="6.10.250.690">
    <property type="match status" value="1"/>
</dbReference>
<dbReference type="OrthoDB" id="3473150at2"/>
<feature type="domain" description="OmpR/PhoB-type" evidence="5">
    <location>
        <begin position="121"/>
        <end position="220"/>
    </location>
</feature>
<dbReference type="SUPFAM" id="SSF46894">
    <property type="entry name" value="C-terminal effector domain of the bipartite response regulators"/>
    <property type="match status" value="1"/>
</dbReference>
<dbReference type="InterPro" id="IPR016032">
    <property type="entry name" value="Sig_transdc_resp-reg_C-effctor"/>
</dbReference>
<gene>
    <name evidence="6" type="ORF">D1781_05245</name>
</gene>
<dbReference type="PANTHER" id="PTHR48111:SF37">
    <property type="entry name" value="RESPONSE REGULATOR PROTEIN CARR"/>
    <property type="match status" value="1"/>
</dbReference>
<comment type="caution">
    <text evidence="6">The sequence shown here is derived from an EMBL/GenBank/DDBJ whole genome shotgun (WGS) entry which is preliminary data.</text>
</comment>
<feature type="DNA-binding region" description="OmpR/PhoB-type" evidence="3">
    <location>
        <begin position="121"/>
        <end position="220"/>
    </location>
</feature>
<dbReference type="EMBL" id="QXTG01000001">
    <property type="protein sequence ID" value="RIX30804.1"/>
    <property type="molecule type" value="Genomic_DNA"/>
</dbReference>
<feature type="modified residue" description="4-aspartylphosphate" evidence="2">
    <location>
        <position position="53"/>
    </location>
</feature>
<dbReference type="InterPro" id="IPR039420">
    <property type="entry name" value="WalR-like"/>
</dbReference>
<protein>
    <submittedName>
        <fullName evidence="6">DNA-binding response regulator</fullName>
    </submittedName>
</protein>
<organism evidence="6 7">
    <name type="scientific">Amnibacterium setariae</name>
    <dbReference type="NCBI Taxonomy" id="2306585"/>
    <lineage>
        <taxon>Bacteria</taxon>
        <taxon>Bacillati</taxon>
        <taxon>Actinomycetota</taxon>
        <taxon>Actinomycetes</taxon>
        <taxon>Micrococcales</taxon>
        <taxon>Microbacteriaceae</taxon>
        <taxon>Amnibacterium</taxon>
    </lineage>
</organism>
<dbReference type="InterPro" id="IPR011006">
    <property type="entry name" value="CheY-like_superfamily"/>
</dbReference>
<dbReference type="Gene3D" id="3.40.50.2300">
    <property type="match status" value="1"/>
</dbReference>
<dbReference type="PROSITE" id="PS50110">
    <property type="entry name" value="RESPONSE_REGULATORY"/>
    <property type="match status" value="1"/>
</dbReference>
<dbReference type="Proteomes" id="UP000265742">
    <property type="component" value="Unassembled WGS sequence"/>
</dbReference>
<keyword evidence="7" id="KW-1185">Reference proteome</keyword>
<dbReference type="Pfam" id="PF00486">
    <property type="entry name" value="Trans_reg_C"/>
    <property type="match status" value="1"/>
</dbReference>
<dbReference type="GO" id="GO:0005829">
    <property type="term" value="C:cytosol"/>
    <property type="evidence" value="ECO:0007669"/>
    <property type="project" value="TreeGrafter"/>
</dbReference>
<dbReference type="CDD" id="cd00383">
    <property type="entry name" value="trans_reg_C"/>
    <property type="match status" value="1"/>
</dbReference>
<name>A0A3A1U1R6_9MICO</name>
<dbReference type="Gene3D" id="1.10.10.10">
    <property type="entry name" value="Winged helix-like DNA-binding domain superfamily/Winged helix DNA-binding domain"/>
    <property type="match status" value="1"/>
</dbReference>
<dbReference type="AlphaFoldDB" id="A0A3A1U1R6"/>
<evidence type="ECO:0000313" key="6">
    <source>
        <dbReference type="EMBL" id="RIX30804.1"/>
    </source>
</evidence>
<evidence type="ECO:0000256" key="2">
    <source>
        <dbReference type="PROSITE-ProRule" id="PRU00169"/>
    </source>
</evidence>
<evidence type="ECO:0000256" key="1">
    <source>
        <dbReference type="ARBA" id="ARBA00023125"/>
    </source>
</evidence>
<dbReference type="PANTHER" id="PTHR48111">
    <property type="entry name" value="REGULATOR OF RPOS"/>
    <property type="match status" value="1"/>
</dbReference>
<dbReference type="SMART" id="SM00862">
    <property type="entry name" value="Trans_reg_C"/>
    <property type="match status" value="1"/>
</dbReference>
<dbReference type="GO" id="GO:0000156">
    <property type="term" value="F:phosphorelay response regulator activity"/>
    <property type="evidence" value="ECO:0007669"/>
    <property type="project" value="TreeGrafter"/>
</dbReference>
<dbReference type="InterPro" id="IPR036388">
    <property type="entry name" value="WH-like_DNA-bd_sf"/>
</dbReference>
<sequence>MVAVGLCEDDPQVRRVVVEALGAVDLDVVVAHRAAEAVREFTPESGLRALVLDIGLPDGDGRDLCQALRASGVTAPVLFLTARGGVHEVVAGFGAGGDDYLVKPFAVAELQARVTALVRRAPAPSTDERTLRLDPERYSVRHGDAEERLTPTEFRLLATLLARPGEVVRRRELIAAAWPVGAVVQANTLDSYMRRIRRILEQVGSEERLHTARGVGFRLG</sequence>
<dbReference type="InterPro" id="IPR001867">
    <property type="entry name" value="OmpR/PhoB-type_DNA-bd"/>
</dbReference>
<evidence type="ECO:0000256" key="3">
    <source>
        <dbReference type="PROSITE-ProRule" id="PRU01091"/>
    </source>
</evidence>
<dbReference type="GO" id="GO:0000976">
    <property type="term" value="F:transcription cis-regulatory region binding"/>
    <property type="evidence" value="ECO:0007669"/>
    <property type="project" value="TreeGrafter"/>
</dbReference>
<dbReference type="SMART" id="SM00448">
    <property type="entry name" value="REC"/>
    <property type="match status" value="1"/>
</dbReference>
<reference evidence="7" key="1">
    <citation type="submission" date="2018-09" db="EMBL/GenBank/DDBJ databases">
        <authorList>
            <person name="Kim I."/>
        </authorList>
    </citation>
    <scope>NUCLEOTIDE SEQUENCE [LARGE SCALE GENOMIC DNA]</scope>
    <source>
        <strain evidence="7">DD4a</strain>
    </source>
</reference>
<evidence type="ECO:0000259" key="5">
    <source>
        <dbReference type="PROSITE" id="PS51755"/>
    </source>
</evidence>
<keyword evidence="2" id="KW-0597">Phosphoprotein</keyword>